<dbReference type="InterPro" id="IPR013222">
    <property type="entry name" value="Glyco_hyd_98_carb-bd"/>
</dbReference>
<keyword evidence="2" id="KW-0732">Signal</keyword>
<feature type="compositionally biased region" description="Basic and acidic residues" evidence="1">
    <location>
        <begin position="46"/>
        <end position="76"/>
    </location>
</feature>
<dbReference type="Gene3D" id="2.60.120.1060">
    <property type="entry name" value="NPCBM/NEW2 domain"/>
    <property type="match status" value="1"/>
</dbReference>
<evidence type="ECO:0000313" key="4">
    <source>
        <dbReference type="EMBL" id="PAD85166.1"/>
    </source>
</evidence>
<feature type="signal peptide" evidence="2">
    <location>
        <begin position="1"/>
        <end position="29"/>
    </location>
</feature>
<evidence type="ECO:0000256" key="2">
    <source>
        <dbReference type="SAM" id="SignalP"/>
    </source>
</evidence>
<dbReference type="Gene3D" id="1.20.5.340">
    <property type="match status" value="1"/>
</dbReference>
<dbReference type="GO" id="GO:0045098">
    <property type="term" value="C:type III intermediate filament"/>
    <property type="evidence" value="ECO:0007669"/>
    <property type="project" value="TreeGrafter"/>
</dbReference>
<dbReference type="InterPro" id="IPR008979">
    <property type="entry name" value="Galactose-bd-like_sf"/>
</dbReference>
<feature type="domain" description="Glycosyl hydrolase family 98 putative carbohydrate-binding module" evidence="3">
    <location>
        <begin position="211"/>
        <end position="307"/>
    </location>
</feature>
<comment type="caution">
    <text evidence="4">The sequence shown here is derived from an EMBL/GenBank/DDBJ whole genome shotgun (WGS) entry which is preliminary data.</text>
</comment>
<evidence type="ECO:0000313" key="5">
    <source>
        <dbReference type="Proteomes" id="UP000216961"/>
    </source>
</evidence>
<gene>
    <name evidence="4" type="ORF">CHH57_01040</name>
</gene>
<dbReference type="PANTHER" id="PTHR34707">
    <property type="entry name" value="VIMENTIN-TYPE INTERMEDIATE FILAMENT-ASSOCIATED COILED-COIL PROTEIN"/>
    <property type="match status" value="1"/>
</dbReference>
<protein>
    <recommendedName>
        <fullName evidence="3">Glycosyl hydrolase family 98 putative carbohydrate-binding module domain-containing protein</fullName>
    </recommendedName>
</protein>
<dbReference type="PANTHER" id="PTHR34707:SF1">
    <property type="entry name" value="VIMENTIN-TYPE INTERMEDIATE FILAMENT-ASSOCIATED COILED-COIL PROTEIN"/>
    <property type="match status" value="1"/>
</dbReference>
<dbReference type="EMBL" id="NPBQ01000005">
    <property type="protein sequence ID" value="PAD85166.1"/>
    <property type="molecule type" value="Genomic_DNA"/>
</dbReference>
<reference evidence="4 5" key="1">
    <citation type="submission" date="2017-07" db="EMBL/GenBank/DDBJ databases">
        <title>Isolation and whole genome analysis of endospore-forming bacteria from heroin.</title>
        <authorList>
            <person name="Kalinowski J."/>
            <person name="Ahrens B."/>
            <person name="Al-Dilaimi A."/>
            <person name="Winkler A."/>
            <person name="Wibberg D."/>
            <person name="Schleenbecker U."/>
            <person name="Ruckert C."/>
            <person name="Wolfel R."/>
            <person name="Grass G."/>
        </authorList>
    </citation>
    <scope>NUCLEOTIDE SEQUENCE [LARGE SCALE GENOMIC DNA]</scope>
    <source>
        <strain evidence="4 5">7521-2</strain>
    </source>
</reference>
<name>A0AA91TWH8_NIACI</name>
<dbReference type="AlphaFoldDB" id="A0AA91TWH8"/>
<dbReference type="Pfam" id="PF08305">
    <property type="entry name" value="NPCBM"/>
    <property type="match status" value="1"/>
</dbReference>
<feature type="chain" id="PRO_5041701417" description="Glycosyl hydrolase family 98 putative carbohydrate-binding module domain-containing protein" evidence="2">
    <location>
        <begin position="30"/>
        <end position="323"/>
    </location>
</feature>
<organism evidence="4 5">
    <name type="scientific">Niallia circulans</name>
    <name type="common">Bacillus circulans</name>
    <dbReference type="NCBI Taxonomy" id="1397"/>
    <lineage>
        <taxon>Bacteria</taxon>
        <taxon>Bacillati</taxon>
        <taxon>Bacillota</taxon>
        <taxon>Bacilli</taxon>
        <taxon>Bacillales</taxon>
        <taxon>Bacillaceae</taxon>
        <taxon>Niallia</taxon>
    </lineage>
</organism>
<dbReference type="InterPro" id="IPR038637">
    <property type="entry name" value="NPCBM_sf"/>
</dbReference>
<sequence length="323" mass="35887">MKNRKVLMFLMAFVLTLGTFVTFSNTVDAASKSSLEKQVKDLKAENSKLKKQVSSKDKEIKDLKSKVSSRDKEIKKQKGNVASKDKEIKSLKSTISSKDKEIKSQKDKVASRDKEIKSLKAKVIQPLDAKLSYLGNTKSGNTTISSKSVPVLVNYNGVPYAPVQLLGSMYNVGTSYNSKVKTWYLGEGTNGVYMSDVFEEPYHQTGSSYTNEDWALKTGGNKYSKGYAFYVANDNESNVYDFNLQGKYSSISGMLGLQDGGQIPGHIAFYGDGKLIKEYNFNAGDLPINMSISVKGVKKLEIKTDSKAVWYDNYFVLANMKLK</sequence>
<evidence type="ECO:0000259" key="3">
    <source>
        <dbReference type="Pfam" id="PF08305"/>
    </source>
</evidence>
<proteinExistence type="predicted"/>
<accession>A0AA91TWH8</accession>
<evidence type="ECO:0000256" key="1">
    <source>
        <dbReference type="SAM" id="MobiDB-lite"/>
    </source>
</evidence>
<dbReference type="Proteomes" id="UP000216961">
    <property type="component" value="Unassembled WGS sequence"/>
</dbReference>
<dbReference type="SUPFAM" id="SSF49785">
    <property type="entry name" value="Galactose-binding domain-like"/>
    <property type="match status" value="1"/>
</dbReference>
<dbReference type="RefSeq" id="WP_095328473.1">
    <property type="nucleotide sequence ID" value="NZ_NPBQ01000005.1"/>
</dbReference>
<feature type="region of interest" description="Disordered" evidence="1">
    <location>
        <begin position="46"/>
        <end position="81"/>
    </location>
</feature>